<accession>A0A8S9NA86</accession>
<feature type="compositionally biased region" description="Basic and acidic residues" evidence="1">
    <location>
        <begin position="25"/>
        <end position="36"/>
    </location>
</feature>
<name>A0A8S9NA86_BRACR</name>
<evidence type="ECO:0000313" key="3">
    <source>
        <dbReference type="Proteomes" id="UP000712600"/>
    </source>
</evidence>
<feature type="region of interest" description="Disordered" evidence="1">
    <location>
        <begin position="1"/>
        <end position="60"/>
    </location>
</feature>
<evidence type="ECO:0000256" key="1">
    <source>
        <dbReference type="SAM" id="MobiDB-lite"/>
    </source>
</evidence>
<proteinExistence type="predicted"/>
<evidence type="ECO:0000313" key="2">
    <source>
        <dbReference type="EMBL" id="KAF3490359.1"/>
    </source>
</evidence>
<feature type="compositionally biased region" description="Basic and acidic residues" evidence="1">
    <location>
        <begin position="120"/>
        <end position="132"/>
    </location>
</feature>
<feature type="region of interest" description="Disordered" evidence="1">
    <location>
        <begin position="112"/>
        <end position="132"/>
    </location>
</feature>
<feature type="compositionally biased region" description="Polar residues" evidence="1">
    <location>
        <begin position="1"/>
        <end position="23"/>
    </location>
</feature>
<protein>
    <submittedName>
        <fullName evidence="2">Uncharacterized protein</fullName>
    </submittedName>
</protein>
<dbReference type="Proteomes" id="UP000712600">
    <property type="component" value="Unassembled WGS sequence"/>
</dbReference>
<dbReference type="EMBL" id="QGKX02002183">
    <property type="protein sequence ID" value="KAF3490359.1"/>
    <property type="molecule type" value="Genomic_DNA"/>
</dbReference>
<dbReference type="AlphaFoldDB" id="A0A8S9NA86"/>
<comment type="caution">
    <text evidence="2">The sequence shown here is derived from an EMBL/GenBank/DDBJ whole genome shotgun (WGS) entry which is preliminary data.</text>
</comment>
<sequence length="132" mass="15240">MGHNYSNQAQSLKPQTPCKTRSTCRNKEEARPRVEPQLRGTPVSLSITRHRRFENPPPVTLTGVFTRTEIMLSADDEESLTQSHLFNETNRIQDQRFKTGINHLQSNLRPLIYPNQGKRNRSEGKRGETVER</sequence>
<organism evidence="2 3">
    <name type="scientific">Brassica cretica</name>
    <name type="common">Mustard</name>
    <dbReference type="NCBI Taxonomy" id="69181"/>
    <lineage>
        <taxon>Eukaryota</taxon>
        <taxon>Viridiplantae</taxon>
        <taxon>Streptophyta</taxon>
        <taxon>Embryophyta</taxon>
        <taxon>Tracheophyta</taxon>
        <taxon>Spermatophyta</taxon>
        <taxon>Magnoliopsida</taxon>
        <taxon>eudicotyledons</taxon>
        <taxon>Gunneridae</taxon>
        <taxon>Pentapetalae</taxon>
        <taxon>rosids</taxon>
        <taxon>malvids</taxon>
        <taxon>Brassicales</taxon>
        <taxon>Brassicaceae</taxon>
        <taxon>Brassiceae</taxon>
        <taxon>Brassica</taxon>
    </lineage>
</organism>
<reference evidence="2" key="1">
    <citation type="submission" date="2019-12" db="EMBL/GenBank/DDBJ databases">
        <title>Genome sequencing and annotation of Brassica cretica.</title>
        <authorList>
            <person name="Studholme D.J."/>
            <person name="Sarris P."/>
        </authorList>
    </citation>
    <scope>NUCLEOTIDE SEQUENCE</scope>
    <source>
        <strain evidence="2">PFS-109/04</strain>
        <tissue evidence="2">Leaf</tissue>
    </source>
</reference>
<gene>
    <name evidence="2" type="ORF">F2Q69_00055670</name>
</gene>